<proteinExistence type="inferred from homology"/>
<reference evidence="11 12" key="1">
    <citation type="submission" date="2015-03" db="EMBL/GenBank/DDBJ databases">
        <authorList>
            <person name="Hassan Y.I."/>
            <person name="Lepp D."/>
            <person name="Li X.-Z."/>
            <person name="Zhou T."/>
        </authorList>
    </citation>
    <scope>NUCLEOTIDE SEQUENCE [LARGE SCALE GENOMIC DNA]</scope>
    <source>
        <strain evidence="11 12">BD-c194</strain>
    </source>
</reference>
<dbReference type="InterPro" id="IPR044147">
    <property type="entry name" value="UdgB-like"/>
</dbReference>
<dbReference type="SMART" id="SM00986">
    <property type="entry name" value="UDG"/>
    <property type="match status" value="1"/>
</dbReference>
<evidence type="ECO:0000256" key="3">
    <source>
        <dbReference type="ARBA" id="ARBA00022763"/>
    </source>
</evidence>
<evidence type="ECO:0000256" key="8">
    <source>
        <dbReference type="ARBA" id="ARBA00023779"/>
    </source>
</evidence>
<evidence type="ECO:0000256" key="9">
    <source>
        <dbReference type="ARBA" id="ARBA00023887"/>
    </source>
</evidence>
<dbReference type="Gene3D" id="3.40.470.10">
    <property type="entry name" value="Uracil-DNA glycosylase-like domain"/>
    <property type="match status" value="1"/>
</dbReference>
<keyword evidence="5" id="KW-0408">Iron</keyword>
<keyword evidence="4" id="KW-0378">Hydrolase</keyword>
<evidence type="ECO:0000256" key="7">
    <source>
        <dbReference type="ARBA" id="ARBA00023204"/>
    </source>
</evidence>
<dbReference type="InterPro" id="IPR051536">
    <property type="entry name" value="UDG_Type-4/5"/>
</dbReference>
<evidence type="ECO:0000256" key="5">
    <source>
        <dbReference type="ARBA" id="ARBA00023004"/>
    </source>
</evidence>
<dbReference type="OrthoDB" id="9787663at2"/>
<dbReference type="GO" id="GO:0004844">
    <property type="term" value="F:uracil DNA N-glycosylase activity"/>
    <property type="evidence" value="ECO:0007669"/>
    <property type="project" value="InterPro"/>
</dbReference>
<dbReference type="GO" id="GO:0006284">
    <property type="term" value="P:base-excision repair"/>
    <property type="evidence" value="ECO:0007669"/>
    <property type="project" value="InterPro"/>
</dbReference>
<comment type="caution">
    <text evidence="11">The sequence shown here is derived from an EMBL/GenBank/DDBJ whole genome shotgun (WGS) entry which is preliminary data.</text>
</comment>
<dbReference type="InterPro" id="IPR036895">
    <property type="entry name" value="Uracil-DNA_glycosylase-like_sf"/>
</dbReference>
<protein>
    <recommendedName>
        <fullName evidence="9">Type-5 uracil-DNA glycosylase</fullName>
    </recommendedName>
</protein>
<dbReference type="SUPFAM" id="SSF52141">
    <property type="entry name" value="Uracil-DNA glycosylase-like"/>
    <property type="match status" value="1"/>
</dbReference>
<accession>A0A0F5FXZ6</accession>
<keyword evidence="7" id="KW-0234">DNA repair</keyword>
<keyword evidence="12" id="KW-1185">Reference proteome</keyword>
<dbReference type="PANTHER" id="PTHR33693:SF3">
    <property type="entry name" value="TYPE-5 URACIL-DNA GLYCOSYLASE"/>
    <property type="match status" value="1"/>
</dbReference>
<dbReference type="PANTHER" id="PTHR33693">
    <property type="entry name" value="TYPE-5 URACIL-DNA GLYCOSYLASE"/>
    <property type="match status" value="1"/>
</dbReference>
<keyword evidence="1" id="KW-0004">4Fe-4S</keyword>
<evidence type="ECO:0000313" key="11">
    <source>
        <dbReference type="EMBL" id="KKB13698.1"/>
    </source>
</evidence>
<evidence type="ECO:0000259" key="10">
    <source>
        <dbReference type="SMART" id="SM00986"/>
    </source>
</evidence>
<name>A0A0F5FXZ6_9HYPH</name>
<gene>
    <name evidence="11" type="ORF">VE25_00520</name>
</gene>
<organism evidence="11 12">
    <name type="scientific">Devosia geojensis</name>
    <dbReference type="NCBI Taxonomy" id="443610"/>
    <lineage>
        <taxon>Bacteria</taxon>
        <taxon>Pseudomonadati</taxon>
        <taxon>Pseudomonadota</taxon>
        <taxon>Alphaproteobacteria</taxon>
        <taxon>Hyphomicrobiales</taxon>
        <taxon>Devosiaceae</taxon>
        <taxon>Devosia</taxon>
    </lineage>
</organism>
<comment type="similarity">
    <text evidence="8">Belongs to the uracil-DNA glycosylase (UDG) superfamily. Type 5 (UDGb) family.</text>
</comment>
<dbReference type="Proteomes" id="UP000033632">
    <property type="component" value="Unassembled WGS sequence"/>
</dbReference>
<dbReference type="SMART" id="SM00987">
    <property type="entry name" value="UreE_C"/>
    <property type="match status" value="1"/>
</dbReference>
<dbReference type="CDD" id="cd10031">
    <property type="entry name" value="UDG-F5_TTUDGB_like"/>
    <property type="match status" value="1"/>
</dbReference>
<keyword evidence="6" id="KW-0411">Iron-sulfur</keyword>
<dbReference type="InterPro" id="IPR005122">
    <property type="entry name" value="Uracil-DNA_glycosylase-like"/>
</dbReference>
<evidence type="ECO:0000256" key="2">
    <source>
        <dbReference type="ARBA" id="ARBA00022723"/>
    </source>
</evidence>
<dbReference type="PATRIC" id="fig|443610.3.peg.1138"/>
<dbReference type="GO" id="GO:0046872">
    <property type="term" value="F:metal ion binding"/>
    <property type="evidence" value="ECO:0007669"/>
    <property type="project" value="UniProtKB-KW"/>
</dbReference>
<dbReference type="GO" id="GO:0051539">
    <property type="term" value="F:4 iron, 4 sulfur cluster binding"/>
    <property type="evidence" value="ECO:0007669"/>
    <property type="project" value="UniProtKB-KW"/>
</dbReference>
<dbReference type="STRING" id="443610.VE25_00520"/>
<dbReference type="EMBL" id="JZEX01000012">
    <property type="protein sequence ID" value="KKB13698.1"/>
    <property type="molecule type" value="Genomic_DNA"/>
</dbReference>
<keyword evidence="2" id="KW-0479">Metal-binding</keyword>
<sequence>MSLEPSHDCPLCPRLKAFREQNRVLYPDFFNGPVPVWKGEEPRLAIVGLAPGLKGANRTGRPFTGDYAGDLLYATLKKFGLATGEYEQRPDDSLRLQSAAIINSVRCVPPQNKPTPAEINTCRQFLIAALADEPQVRVFLTLGRIGHESLLRALGLRLKDYPFAHGAEHHLPDGRAIFASYHCSRYNTNTGVLTTEMFEDVVGRAATQALG</sequence>
<keyword evidence="3" id="KW-0227">DNA damage</keyword>
<dbReference type="Pfam" id="PF03167">
    <property type="entry name" value="UDG"/>
    <property type="match status" value="1"/>
</dbReference>
<evidence type="ECO:0000313" key="12">
    <source>
        <dbReference type="Proteomes" id="UP000033632"/>
    </source>
</evidence>
<dbReference type="RefSeq" id="WP_046106621.1">
    <property type="nucleotide sequence ID" value="NZ_JZEX01000012.1"/>
</dbReference>
<feature type="domain" description="Uracil-DNA glycosylase-like" evidence="10">
    <location>
        <begin position="35"/>
        <end position="202"/>
    </location>
</feature>
<dbReference type="GO" id="GO:0033958">
    <property type="term" value="F:DNA-deoxyinosine glycosylase activity"/>
    <property type="evidence" value="ECO:0007669"/>
    <property type="project" value="InterPro"/>
</dbReference>
<dbReference type="AlphaFoldDB" id="A0A0F5FXZ6"/>
<evidence type="ECO:0000256" key="6">
    <source>
        <dbReference type="ARBA" id="ARBA00023014"/>
    </source>
</evidence>
<evidence type="ECO:0000256" key="4">
    <source>
        <dbReference type="ARBA" id="ARBA00022801"/>
    </source>
</evidence>
<evidence type="ECO:0000256" key="1">
    <source>
        <dbReference type="ARBA" id="ARBA00022485"/>
    </source>
</evidence>